<keyword evidence="4" id="KW-0963">Cytoplasm</keyword>
<dbReference type="SMART" id="SM00430">
    <property type="entry name" value="HOLI"/>
    <property type="match status" value="1"/>
</dbReference>
<dbReference type="Proteomes" id="UP000887568">
    <property type="component" value="Unplaced"/>
</dbReference>
<name>A0A913Z6M2_PATMI</name>
<evidence type="ECO:0000256" key="7">
    <source>
        <dbReference type="ARBA" id="ARBA00023163"/>
    </source>
</evidence>
<dbReference type="EnsemblMetazoa" id="XM_038191439.1">
    <property type="protein sequence ID" value="XP_038047367.1"/>
    <property type="gene ID" value="LOC119721379"/>
</dbReference>
<dbReference type="PANTHER" id="PTHR24081">
    <property type="entry name" value="NUCLEAR RECEPTOR SUBFAMILY 0 GROUP B"/>
    <property type="match status" value="1"/>
</dbReference>
<feature type="region of interest" description="Disordered" evidence="9">
    <location>
        <begin position="1"/>
        <end position="29"/>
    </location>
</feature>
<dbReference type="AlphaFoldDB" id="A0A913Z6M2"/>
<evidence type="ECO:0000256" key="5">
    <source>
        <dbReference type="ARBA" id="ARBA00022491"/>
    </source>
</evidence>
<evidence type="ECO:0000256" key="3">
    <source>
        <dbReference type="ARBA" id="ARBA00006647"/>
    </source>
</evidence>
<dbReference type="PRINTS" id="PR00398">
    <property type="entry name" value="STRDHORMONER"/>
</dbReference>
<sequence>MAPMQSKSTSQSTEPSSPSMPLSSCDCPERMKEGSILYSLLSSSTHEAMDTDSSSNNSSNAASAATPTDRRYPTGIPSVSQAVNQALWRRANSALIPPTVITLKHHEIICQQAAQLLLKTVDFVRNLPSCQRLCPHDRITLFQHCWAELLVLMMTQYRFHFETEDVDFDFGMDSSSSSSGSGDSQTCHHCHGHTSENMLLRCLVALQGIPTQSDIHMMECFFSKCELMGLDDKEYAYLKMTILFNPDIPGLVDPAMVETLQSEAQLRLSEYVAATRPRDPLRFARVLLSLPPLRNIRSRVISQLFFRELIGGVPMEDLLEQMMTAH</sequence>
<dbReference type="Pfam" id="PF00104">
    <property type="entry name" value="Hormone_recep"/>
    <property type="match status" value="1"/>
</dbReference>
<comment type="subcellular location">
    <subcellularLocation>
        <location evidence="2">Cytoplasm</location>
    </subcellularLocation>
    <subcellularLocation>
        <location evidence="1">Nucleus</location>
    </subcellularLocation>
</comment>
<evidence type="ECO:0000313" key="11">
    <source>
        <dbReference type="EnsemblMetazoa" id="XP_038047367.1"/>
    </source>
</evidence>
<keyword evidence="8" id="KW-0675">Receptor</keyword>
<protein>
    <recommendedName>
        <fullName evidence="10">NR LBD domain-containing protein</fullName>
    </recommendedName>
</protein>
<keyword evidence="12" id="KW-1185">Reference proteome</keyword>
<comment type="similarity">
    <text evidence="3">Belongs to the nuclear hormone receptor family. NR0 subfamily.</text>
</comment>
<dbReference type="OMA" id="FFRPIVG"/>
<evidence type="ECO:0000313" key="12">
    <source>
        <dbReference type="Proteomes" id="UP000887568"/>
    </source>
</evidence>
<dbReference type="InterPro" id="IPR035500">
    <property type="entry name" value="NHR-like_dom_sf"/>
</dbReference>
<organism evidence="11 12">
    <name type="scientific">Patiria miniata</name>
    <name type="common">Bat star</name>
    <name type="synonym">Asterina miniata</name>
    <dbReference type="NCBI Taxonomy" id="46514"/>
    <lineage>
        <taxon>Eukaryota</taxon>
        <taxon>Metazoa</taxon>
        <taxon>Echinodermata</taxon>
        <taxon>Eleutherozoa</taxon>
        <taxon>Asterozoa</taxon>
        <taxon>Asteroidea</taxon>
        <taxon>Valvatacea</taxon>
        <taxon>Valvatida</taxon>
        <taxon>Asterinidae</taxon>
        <taxon>Patiria</taxon>
    </lineage>
</organism>
<dbReference type="InterPro" id="IPR001723">
    <property type="entry name" value="Nuclear_hrmn_rcpt"/>
</dbReference>
<keyword evidence="5" id="KW-0678">Repressor</keyword>
<evidence type="ECO:0000256" key="1">
    <source>
        <dbReference type="ARBA" id="ARBA00004123"/>
    </source>
</evidence>
<dbReference type="PROSITE" id="PS51843">
    <property type="entry name" value="NR_LBD"/>
    <property type="match status" value="1"/>
</dbReference>
<proteinExistence type="inferred from homology"/>
<feature type="region of interest" description="Disordered" evidence="9">
    <location>
        <begin position="47"/>
        <end position="76"/>
    </location>
</feature>
<evidence type="ECO:0000256" key="9">
    <source>
        <dbReference type="SAM" id="MobiDB-lite"/>
    </source>
</evidence>
<dbReference type="InterPro" id="IPR000536">
    <property type="entry name" value="Nucl_hrmn_rcpt_lig-bd"/>
</dbReference>
<evidence type="ECO:0000256" key="8">
    <source>
        <dbReference type="ARBA" id="ARBA00023170"/>
    </source>
</evidence>
<dbReference type="InterPro" id="IPR033544">
    <property type="entry name" value="NR0B1/2"/>
</dbReference>
<evidence type="ECO:0000259" key="10">
    <source>
        <dbReference type="PROSITE" id="PS51843"/>
    </source>
</evidence>
<dbReference type="Gene3D" id="1.10.565.10">
    <property type="entry name" value="Retinoid X Receptor"/>
    <property type="match status" value="1"/>
</dbReference>
<dbReference type="GO" id="GO:0005634">
    <property type="term" value="C:nucleus"/>
    <property type="evidence" value="ECO:0007669"/>
    <property type="project" value="UniProtKB-SubCell"/>
</dbReference>
<feature type="compositionally biased region" description="Low complexity" evidence="9">
    <location>
        <begin position="53"/>
        <end position="65"/>
    </location>
</feature>
<dbReference type="GO" id="GO:0003714">
    <property type="term" value="F:transcription corepressor activity"/>
    <property type="evidence" value="ECO:0007669"/>
    <property type="project" value="TreeGrafter"/>
</dbReference>
<reference evidence="11" key="1">
    <citation type="submission" date="2022-11" db="UniProtKB">
        <authorList>
            <consortium name="EnsemblMetazoa"/>
        </authorList>
    </citation>
    <scope>IDENTIFICATION</scope>
</reference>
<dbReference type="OrthoDB" id="10028565at2759"/>
<feature type="domain" description="NR LBD" evidence="10">
    <location>
        <begin position="71"/>
        <end position="326"/>
    </location>
</feature>
<evidence type="ECO:0000256" key="6">
    <source>
        <dbReference type="ARBA" id="ARBA00023015"/>
    </source>
</evidence>
<dbReference type="PANTHER" id="PTHR24081:SF8">
    <property type="entry name" value="NR LBD DOMAIN-CONTAINING PROTEIN"/>
    <property type="match status" value="1"/>
</dbReference>
<keyword evidence="7" id="KW-0804">Transcription</keyword>
<evidence type="ECO:0000256" key="2">
    <source>
        <dbReference type="ARBA" id="ARBA00004496"/>
    </source>
</evidence>
<accession>A0A913Z6M2</accession>
<dbReference type="SUPFAM" id="SSF48508">
    <property type="entry name" value="Nuclear receptor ligand-binding domain"/>
    <property type="match status" value="1"/>
</dbReference>
<feature type="compositionally biased region" description="Low complexity" evidence="9">
    <location>
        <begin position="1"/>
        <end position="19"/>
    </location>
</feature>
<dbReference type="FunFam" id="1.10.565.10:FF:000011">
    <property type="entry name" value="Nuclear receptor subfamily 5, group A, member 2"/>
    <property type="match status" value="1"/>
</dbReference>
<dbReference type="GO" id="GO:0000122">
    <property type="term" value="P:negative regulation of transcription by RNA polymerase II"/>
    <property type="evidence" value="ECO:0007669"/>
    <property type="project" value="TreeGrafter"/>
</dbReference>
<keyword evidence="6" id="KW-0805">Transcription regulation</keyword>
<evidence type="ECO:0000256" key="4">
    <source>
        <dbReference type="ARBA" id="ARBA00022490"/>
    </source>
</evidence>
<dbReference type="GO" id="GO:0005737">
    <property type="term" value="C:cytoplasm"/>
    <property type="evidence" value="ECO:0007669"/>
    <property type="project" value="UniProtKB-SubCell"/>
</dbReference>
<dbReference type="RefSeq" id="XP_038047367.1">
    <property type="nucleotide sequence ID" value="XM_038191439.1"/>
</dbReference>
<dbReference type="GeneID" id="119721379"/>